<feature type="transmembrane region" description="Helical" evidence="6">
    <location>
        <begin position="611"/>
        <end position="628"/>
    </location>
</feature>
<evidence type="ECO:0000259" key="7">
    <source>
        <dbReference type="Pfam" id="PF00746"/>
    </source>
</evidence>
<feature type="transmembrane region" description="Helical" evidence="6">
    <location>
        <begin position="713"/>
        <end position="730"/>
    </location>
</feature>
<gene>
    <name evidence="8" type="ORF">GGQ22_08580</name>
</gene>
<feature type="transmembrane region" description="Helical" evidence="6">
    <location>
        <begin position="585"/>
        <end position="605"/>
    </location>
</feature>
<dbReference type="RefSeq" id="WP_154614809.1">
    <property type="nucleotide sequence ID" value="NZ_CP053660.1"/>
</dbReference>
<feature type="domain" description="Gram-positive cocci surface proteins LPxTG" evidence="7">
    <location>
        <begin position="374"/>
        <end position="406"/>
    </location>
</feature>
<dbReference type="AlphaFoldDB" id="A0A6I3J6K6"/>
<keyword evidence="4" id="KW-0572">Peptidoglycan-anchor</keyword>
<feature type="transmembrane region" description="Helical" evidence="6">
    <location>
        <begin position="492"/>
        <end position="510"/>
    </location>
</feature>
<dbReference type="InterPro" id="IPR019931">
    <property type="entry name" value="LPXTG_anchor"/>
</dbReference>
<evidence type="ECO:0000256" key="2">
    <source>
        <dbReference type="ARBA" id="ARBA00022525"/>
    </source>
</evidence>
<evidence type="ECO:0000256" key="4">
    <source>
        <dbReference type="ARBA" id="ARBA00023088"/>
    </source>
</evidence>
<keyword evidence="6" id="KW-0472">Membrane</keyword>
<keyword evidence="6" id="KW-0812">Transmembrane</keyword>
<feature type="transmembrane region" description="Helical" evidence="6">
    <location>
        <begin position="70"/>
        <end position="95"/>
    </location>
</feature>
<evidence type="ECO:0000256" key="5">
    <source>
        <dbReference type="SAM" id="MobiDB-lite"/>
    </source>
</evidence>
<keyword evidence="1" id="KW-0134">Cell wall</keyword>
<keyword evidence="9" id="KW-1185">Reference proteome</keyword>
<keyword evidence="6" id="KW-1133">Transmembrane helix</keyword>
<organism evidence="8 9">
    <name type="scientific">Nocardioides marmotae</name>
    <dbReference type="NCBI Taxonomy" id="2663857"/>
    <lineage>
        <taxon>Bacteria</taxon>
        <taxon>Bacillati</taxon>
        <taxon>Actinomycetota</taxon>
        <taxon>Actinomycetes</taxon>
        <taxon>Propionibacteriales</taxon>
        <taxon>Nocardioidaceae</taxon>
        <taxon>Nocardioides</taxon>
    </lineage>
</organism>
<reference evidence="8 9" key="1">
    <citation type="submission" date="2019-10" db="EMBL/GenBank/DDBJ databases">
        <title>Nocardioides novel species isolated from the excrement of Marmot.</title>
        <authorList>
            <person name="Zhang G."/>
        </authorList>
    </citation>
    <scope>NUCLEOTIDE SEQUENCE [LARGE SCALE GENOMIC DNA]</scope>
    <source>
        <strain evidence="9">zg-579</strain>
    </source>
</reference>
<feature type="transmembrane region" description="Helical" evidence="6">
    <location>
        <begin position="184"/>
        <end position="202"/>
    </location>
</feature>
<feature type="transmembrane region" description="Helical" evidence="6">
    <location>
        <begin position="342"/>
        <end position="366"/>
    </location>
</feature>
<evidence type="ECO:0000313" key="8">
    <source>
        <dbReference type="EMBL" id="MTB95142.1"/>
    </source>
</evidence>
<feature type="transmembrane region" description="Helical" evidence="6">
    <location>
        <begin position="311"/>
        <end position="330"/>
    </location>
</feature>
<feature type="transmembrane region" description="Helical" evidence="6">
    <location>
        <begin position="640"/>
        <end position="657"/>
    </location>
</feature>
<keyword evidence="2" id="KW-0964">Secreted</keyword>
<comment type="caution">
    <text evidence="8">The sequence shown here is derived from an EMBL/GenBank/DDBJ whole genome shotgun (WGS) entry which is preliminary data.</text>
</comment>
<name>A0A6I3J6K6_9ACTN</name>
<feature type="transmembrane region" description="Helical" evidence="6">
    <location>
        <begin position="516"/>
        <end position="532"/>
    </location>
</feature>
<feature type="compositionally biased region" description="Pro residues" evidence="5">
    <location>
        <begin position="1"/>
        <end position="14"/>
    </location>
</feature>
<keyword evidence="3" id="KW-0732">Signal</keyword>
<evidence type="ECO:0000256" key="3">
    <source>
        <dbReference type="ARBA" id="ARBA00022729"/>
    </source>
</evidence>
<feature type="transmembrane region" description="Helical" evidence="6">
    <location>
        <begin position="262"/>
        <end position="281"/>
    </location>
</feature>
<evidence type="ECO:0000313" key="9">
    <source>
        <dbReference type="Proteomes" id="UP000433406"/>
    </source>
</evidence>
<evidence type="ECO:0000256" key="6">
    <source>
        <dbReference type="SAM" id="Phobius"/>
    </source>
</evidence>
<sequence length="748" mass="73053">MSTAAPPAPAPLAPCPTCGTPVPADRLRRAPLPTYPVAPPPPGPQDPRALQAPPPARRPRRGLPTPSVPALLLGLGALCLLVAAVAFLAVAWSALGVGGRTAVLVGLTGAAAALGAVLARRGLRIAGESLSVVSLGLLALDVVGAGSAGWLGGASGAALVVTTAAVVALAALAWLPTGLGAPQVVAPLALLVAAVAVVDLTGHPNVVATAGALLLAATAGLGVLTGAGLLPWSAGVAAAVCWTWLASAGLVEAATYPSLRGLWAEGHGLPLLTAAALLAGLAILWRPALAGTTALLTLLAVLPALDEGGTAAGLAVLAALVGWSALGLTTGTGTTLPVRLPLAGAAAGTLGMLVPMLVEATLRVLLLAPPASVDAAVRLPATGTSVHPALAVAGALALVAAYVVGVGRAVPPVAWLAAGALGAVVTLALLPAPLALVVAALAAAGLLAVRTHLTAGVLLVAAVGAALPSEVLVLGALAALVAGCVLVLERAVAAAVLPAALAGLVWTVLTVADVEMAWRGVPVLLALAALALARPRPELEAVAVAAGAVAAALAVTGPTSLAVHLTVAGALLTMHALLVPGRRPVAWAGGLLLAAATWVRLAEIGVTAPEAYTLPSAAALLLVGLARLRRDPAAATGPALTPGLVLATVPSLLWVLALDPVSLRAALLGLGCLALVLGGTTLRWSAPVTVGGLVGALLVIRELAPYAAATPQWVLIGAAGTALTVVGVTWERRLGDLRRAQAYVGRLR</sequence>
<dbReference type="Pfam" id="PF00746">
    <property type="entry name" value="Gram_pos_anchor"/>
    <property type="match status" value="1"/>
</dbReference>
<feature type="transmembrane region" description="Helical" evidence="6">
    <location>
        <begin position="386"/>
        <end position="404"/>
    </location>
</feature>
<feature type="transmembrane region" description="Helical" evidence="6">
    <location>
        <begin position="236"/>
        <end position="256"/>
    </location>
</feature>
<evidence type="ECO:0000256" key="1">
    <source>
        <dbReference type="ARBA" id="ARBA00022512"/>
    </source>
</evidence>
<feature type="region of interest" description="Disordered" evidence="5">
    <location>
        <begin position="1"/>
        <end position="63"/>
    </location>
</feature>
<dbReference type="EMBL" id="WLCI01000008">
    <property type="protein sequence ID" value="MTB95142.1"/>
    <property type="molecule type" value="Genomic_DNA"/>
</dbReference>
<feature type="compositionally biased region" description="Pro residues" evidence="5">
    <location>
        <begin position="33"/>
        <end position="45"/>
    </location>
</feature>
<dbReference type="NCBIfam" id="NF047321">
    <property type="entry name" value="SCO7613_CTERM"/>
    <property type="match status" value="1"/>
</dbReference>
<feature type="transmembrane region" description="Helical" evidence="6">
    <location>
        <begin position="101"/>
        <end position="118"/>
    </location>
</feature>
<feature type="transmembrane region" description="Helical" evidence="6">
    <location>
        <begin position="157"/>
        <end position="177"/>
    </location>
</feature>
<proteinExistence type="predicted"/>
<feature type="transmembrane region" description="Helical" evidence="6">
    <location>
        <begin position="455"/>
        <end position="480"/>
    </location>
</feature>
<dbReference type="Proteomes" id="UP000433406">
    <property type="component" value="Unassembled WGS sequence"/>
</dbReference>
<accession>A0A6I3J6K6</accession>
<feature type="transmembrane region" description="Helical" evidence="6">
    <location>
        <begin position="663"/>
        <end position="682"/>
    </location>
</feature>
<feature type="transmembrane region" description="Helical" evidence="6">
    <location>
        <begin position="130"/>
        <end position="151"/>
    </location>
</feature>
<feature type="transmembrane region" description="Helical" evidence="6">
    <location>
        <begin position="208"/>
        <end position="229"/>
    </location>
</feature>
<protein>
    <recommendedName>
        <fullName evidence="7">Gram-positive cocci surface proteins LPxTG domain-containing protein</fullName>
    </recommendedName>
</protein>
<feature type="transmembrane region" description="Helical" evidence="6">
    <location>
        <begin position="416"/>
        <end position="449"/>
    </location>
</feature>
<dbReference type="InterPro" id="IPR058062">
    <property type="entry name" value="SCO7613_C"/>
</dbReference>